<dbReference type="KEGG" id="stur:STURON_00751"/>
<gene>
    <name evidence="2" type="ORF">STURON_00751</name>
</gene>
<dbReference type="PATRIC" id="fig|216946.3.peg.780"/>
<protein>
    <recommendedName>
        <fullName evidence="4">Transmembrane protein</fullName>
    </recommendedName>
</protein>
<dbReference type="EMBL" id="CP012328">
    <property type="protein sequence ID" value="AKU79997.1"/>
    <property type="molecule type" value="Genomic_DNA"/>
</dbReference>
<evidence type="ECO:0000313" key="2">
    <source>
        <dbReference type="EMBL" id="AKU79997.1"/>
    </source>
</evidence>
<dbReference type="STRING" id="216946.STURO_v1c07480"/>
<reference evidence="2 3" key="1">
    <citation type="journal article" date="2015" name="Genome Announc.">
        <title>Complete Genome Sequence of Spiroplasma turonicum Strain Tab4cT, a Parasite of a Horse Fly, Haematopota sp. (Diptera: Tabanidae).</title>
        <authorList>
            <person name="Davis R.E."/>
            <person name="Shao J."/>
            <person name="Zhao Y."/>
            <person name="Gasparich G.E."/>
            <person name="Gaynor B.J."/>
            <person name="Donofrio N."/>
        </authorList>
    </citation>
    <scope>NUCLEOTIDE SEQUENCE [LARGE SCALE GENOMIC DNA]</scope>
    <source>
        <strain evidence="2 3">Tab4c</strain>
    </source>
</reference>
<name>A0A0K1P7Z8_9MOLU</name>
<sequence>MEDSIIDDLIDSEFKEDKEFENLLKVINRLIIFRILILIIGVLLLLGGLLKYTLFDLKTNQKNNLTINMIISFLIIGIGFILIVIYGLSRFYNFGFFNSFKKIANLQFKNDRMTRLYNGILFNSSYSNLINDIKFIYNNSTISFYSNERKFNNTSFDDKKNSVNNIIFNFKNKNSLFFINDPYKTVRSNGKTTRVDYTIIYELYYKNDKFDESYNNIVVSKGTKFDKNYQTESELFNRKYDINLKSNDIRAAMFLTPKLIDKLMSIENDDNFHKLSIYNNFHVVHKKKSTRINDYPLGVIEYKSINSYKEFKKRLSKKLKRDLNLIINSLVYVESIY</sequence>
<evidence type="ECO:0000256" key="1">
    <source>
        <dbReference type="SAM" id="Phobius"/>
    </source>
</evidence>
<evidence type="ECO:0008006" key="4">
    <source>
        <dbReference type="Google" id="ProtNLM"/>
    </source>
</evidence>
<keyword evidence="3" id="KW-1185">Reference proteome</keyword>
<feature type="transmembrane region" description="Helical" evidence="1">
    <location>
        <begin position="31"/>
        <end position="50"/>
    </location>
</feature>
<keyword evidence="1" id="KW-0472">Membrane</keyword>
<organism evidence="2 3">
    <name type="scientific">Spiroplasma turonicum</name>
    <dbReference type="NCBI Taxonomy" id="216946"/>
    <lineage>
        <taxon>Bacteria</taxon>
        <taxon>Bacillati</taxon>
        <taxon>Mycoplasmatota</taxon>
        <taxon>Mollicutes</taxon>
        <taxon>Entomoplasmatales</taxon>
        <taxon>Spiroplasmataceae</taxon>
        <taxon>Spiroplasma</taxon>
    </lineage>
</organism>
<dbReference type="AlphaFoldDB" id="A0A0K1P7Z8"/>
<keyword evidence="1" id="KW-1133">Transmembrane helix</keyword>
<accession>A0A0K1P7Z8</accession>
<keyword evidence="1" id="KW-0812">Transmembrane</keyword>
<feature type="transmembrane region" description="Helical" evidence="1">
    <location>
        <begin position="70"/>
        <end position="92"/>
    </location>
</feature>
<evidence type="ECO:0000313" key="3">
    <source>
        <dbReference type="Proteomes" id="UP000067243"/>
    </source>
</evidence>
<dbReference type="Proteomes" id="UP000067243">
    <property type="component" value="Chromosome"/>
</dbReference>
<proteinExistence type="predicted"/>